<comment type="caution">
    <text evidence="1">The sequence shown here is derived from an EMBL/GenBank/DDBJ whole genome shotgun (WGS) entry which is preliminary data.</text>
</comment>
<gene>
    <name evidence="1" type="ORF">BLA29_014063</name>
</gene>
<reference evidence="1 2" key="1">
    <citation type="submission" date="2017-03" db="EMBL/GenBank/DDBJ databases">
        <title>Genome Survey of Euroglyphus maynei.</title>
        <authorList>
            <person name="Arlian L.G."/>
            <person name="Morgan M.S."/>
            <person name="Rider S.D."/>
        </authorList>
    </citation>
    <scope>NUCLEOTIDE SEQUENCE [LARGE SCALE GENOMIC DNA]</scope>
    <source>
        <strain evidence="1">Arlian Lab</strain>
        <tissue evidence="1">Whole body</tissue>
    </source>
</reference>
<dbReference type="Proteomes" id="UP000194236">
    <property type="component" value="Unassembled WGS sequence"/>
</dbReference>
<keyword evidence="2" id="KW-1185">Reference proteome</keyword>
<evidence type="ECO:0000313" key="2">
    <source>
        <dbReference type="Proteomes" id="UP000194236"/>
    </source>
</evidence>
<sequence length="80" mass="9043">MIGHTNKHCTSKIQCKLCHIVGHSQENCTFHWRKYLTVVNETDDHKDISIQSNDVTINTKVSCYNCGMGGSHFGHVRNAL</sequence>
<accession>A0A1Y3BE46</accession>
<name>A0A1Y3BE46_EURMA</name>
<protein>
    <recommendedName>
        <fullName evidence="3">CCHC-type domain-containing protein</fullName>
    </recommendedName>
</protein>
<dbReference type="Gene3D" id="4.10.60.10">
    <property type="entry name" value="Zinc finger, CCHC-type"/>
    <property type="match status" value="1"/>
</dbReference>
<dbReference type="AlphaFoldDB" id="A0A1Y3BE46"/>
<evidence type="ECO:0008006" key="3">
    <source>
        <dbReference type="Google" id="ProtNLM"/>
    </source>
</evidence>
<dbReference type="EMBL" id="MUJZ01024420">
    <property type="protein sequence ID" value="OTF79190.1"/>
    <property type="molecule type" value="Genomic_DNA"/>
</dbReference>
<proteinExistence type="predicted"/>
<evidence type="ECO:0000313" key="1">
    <source>
        <dbReference type="EMBL" id="OTF79190.1"/>
    </source>
</evidence>
<organism evidence="1 2">
    <name type="scientific">Euroglyphus maynei</name>
    <name type="common">Mayne's house dust mite</name>
    <dbReference type="NCBI Taxonomy" id="6958"/>
    <lineage>
        <taxon>Eukaryota</taxon>
        <taxon>Metazoa</taxon>
        <taxon>Ecdysozoa</taxon>
        <taxon>Arthropoda</taxon>
        <taxon>Chelicerata</taxon>
        <taxon>Arachnida</taxon>
        <taxon>Acari</taxon>
        <taxon>Acariformes</taxon>
        <taxon>Sarcoptiformes</taxon>
        <taxon>Astigmata</taxon>
        <taxon>Psoroptidia</taxon>
        <taxon>Analgoidea</taxon>
        <taxon>Pyroglyphidae</taxon>
        <taxon>Pyroglyphinae</taxon>
        <taxon>Euroglyphus</taxon>
    </lineage>
</organism>